<dbReference type="InterPro" id="IPR009003">
    <property type="entry name" value="Peptidase_S1_PA"/>
</dbReference>
<dbReference type="SUPFAM" id="SSF100950">
    <property type="entry name" value="NagB/RpiA/CoA transferase-like"/>
    <property type="match status" value="1"/>
</dbReference>
<dbReference type="GO" id="GO:0005085">
    <property type="term" value="F:guanyl-nucleotide exchange factor activity"/>
    <property type="evidence" value="ECO:0007669"/>
    <property type="project" value="TreeGrafter"/>
</dbReference>
<dbReference type="PROSITE" id="PS50240">
    <property type="entry name" value="TRYPSIN_DOM"/>
    <property type="match status" value="1"/>
</dbReference>
<evidence type="ECO:0000256" key="5">
    <source>
        <dbReference type="ARBA" id="ARBA00022917"/>
    </source>
</evidence>
<dbReference type="Proteomes" id="UP001153712">
    <property type="component" value="Chromosome 7"/>
</dbReference>
<dbReference type="InterPro" id="IPR000649">
    <property type="entry name" value="IF-2B-related"/>
</dbReference>
<dbReference type="PROSITE" id="PS00134">
    <property type="entry name" value="TRYPSIN_HIS"/>
    <property type="match status" value="1"/>
</dbReference>
<keyword evidence="5" id="KW-0648">Protein biosynthesis</keyword>
<dbReference type="InterPro" id="IPR001254">
    <property type="entry name" value="Trypsin_dom"/>
</dbReference>
<dbReference type="OrthoDB" id="10249309at2759"/>
<dbReference type="Gene3D" id="2.40.10.10">
    <property type="entry name" value="Trypsin-like serine proteases"/>
    <property type="match status" value="1"/>
</dbReference>
<dbReference type="SUPFAM" id="SSF50494">
    <property type="entry name" value="Trypsin-like serine proteases"/>
    <property type="match status" value="1"/>
</dbReference>
<dbReference type="GO" id="GO:0004252">
    <property type="term" value="F:serine-type endopeptidase activity"/>
    <property type="evidence" value="ECO:0007669"/>
    <property type="project" value="InterPro"/>
</dbReference>
<dbReference type="SMART" id="SM00020">
    <property type="entry name" value="Tryp_SPc"/>
    <property type="match status" value="1"/>
</dbReference>
<comment type="similarity">
    <text evidence="2 11">Belongs to the eIF-2B alpha/beta/delta subunits family.</text>
</comment>
<dbReference type="EMBL" id="OU900100">
    <property type="protein sequence ID" value="CAG9864122.1"/>
    <property type="molecule type" value="Genomic_DNA"/>
</dbReference>
<dbReference type="Gene3D" id="1.20.120.1070">
    <property type="entry name" value="Translation initiation factor eIF-2B, N-terminal domain"/>
    <property type="match status" value="1"/>
</dbReference>
<evidence type="ECO:0000256" key="7">
    <source>
        <dbReference type="ARBA" id="ARBA00043898"/>
    </source>
</evidence>
<organism evidence="13 14">
    <name type="scientific">Phyllotreta striolata</name>
    <name type="common">Striped flea beetle</name>
    <name type="synonym">Crioceris striolata</name>
    <dbReference type="NCBI Taxonomy" id="444603"/>
    <lineage>
        <taxon>Eukaryota</taxon>
        <taxon>Metazoa</taxon>
        <taxon>Ecdysozoa</taxon>
        <taxon>Arthropoda</taxon>
        <taxon>Hexapoda</taxon>
        <taxon>Insecta</taxon>
        <taxon>Pterygota</taxon>
        <taxon>Neoptera</taxon>
        <taxon>Endopterygota</taxon>
        <taxon>Coleoptera</taxon>
        <taxon>Polyphaga</taxon>
        <taxon>Cucujiformia</taxon>
        <taxon>Chrysomeloidea</taxon>
        <taxon>Chrysomelidae</taxon>
        <taxon>Galerucinae</taxon>
        <taxon>Alticini</taxon>
        <taxon>Phyllotreta</taxon>
    </lineage>
</organism>
<name>A0A9N9XVX6_PHYSR</name>
<evidence type="ECO:0000256" key="3">
    <source>
        <dbReference type="ARBA" id="ARBA00022490"/>
    </source>
</evidence>
<dbReference type="CDD" id="cd00190">
    <property type="entry name" value="Tryp_SPc"/>
    <property type="match status" value="1"/>
</dbReference>
<comment type="subunit">
    <text evidence="10">Component of the translation initiation factor 2B (eIF2B) complex which is a heterodecamer of two sets of five different subunits: alpha, beta, gamma, delta and epsilon. Subunits alpha, beta and delta comprise a regulatory subcomplex and subunits epsilon and gamma comprise a catalytic subcomplex. Within the complex, the hexameric regulatory complex resides at the center, with the two heterodimeric catalytic subcomplexes bound on opposite sides.</text>
</comment>
<proteinExistence type="inferred from homology"/>
<evidence type="ECO:0000256" key="1">
    <source>
        <dbReference type="ARBA" id="ARBA00004514"/>
    </source>
</evidence>
<dbReference type="AlphaFoldDB" id="A0A9N9XVX6"/>
<keyword evidence="3" id="KW-0963">Cytoplasm</keyword>
<dbReference type="Pfam" id="PF01008">
    <property type="entry name" value="IF-2B"/>
    <property type="match status" value="1"/>
</dbReference>
<dbReference type="PRINTS" id="PR00722">
    <property type="entry name" value="CHYMOTRYPSIN"/>
</dbReference>
<evidence type="ECO:0000313" key="14">
    <source>
        <dbReference type="Proteomes" id="UP001153712"/>
    </source>
</evidence>
<dbReference type="InterPro" id="IPR037171">
    <property type="entry name" value="NagB/RpiA_transferase-like"/>
</dbReference>
<dbReference type="InterPro" id="IPR001314">
    <property type="entry name" value="Peptidase_S1A"/>
</dbReference>
<evidence type="ECO:0000256" key="10">
    <source>
        <dbReference type="ARBA" id="ARBA00046432"/>
    </source>
</evidence>
<dbReference type="GO" id="GO:0005851">
    <property type="term" value="C:eukaryotic translation initiation factor 2B complex"/>
    <property type="evidence" value="ECO:0007669"/>
    <property type="project" value="TreeGrafter"/>
</dbReference>
<evidence type="ECO:0000313" key="13">
    <source>
        <dbReference type="EMBL" id="CAG9864122.1"/>
    </source>
</evidence>
<keyword evidence="14" id="KW-1185">Reference proteome</keyword>
<dbReference type="PANTHER" id="PTHR45860:SF1">
    <property type="entry name" value="TRANSLATION INITIATION FACTOR EIF-2B SUBUNIT ALPHA"/>
    <property type="match status" value="1"/>
</dbReference>
<dbReference type="GO" id="GO:0006508">
    <property type="term" value="P:proteolysis"/>
    <property type="evidence" value="ECO:0007669"/>
    <property type="project" value="InterPro"/>
</dbReference>
<comment type="function">
    <text evidence="7">Acts as a component of the translation initiation factor 2B (eIF2B) complex, which catalyzes the exchange of GDP for GTP on eukaryotic initiation factor 2 (eIF2) gamma subunit. Its guanine nucleotide exchange factor activity is repressed when bound to eIF2 complex phosphorylated on the alpha subunit, thereby limiting the amount of methionyl-initiator methionine tRNA available to the ribosome and consequently global translation is repressed.</text>
</comment>
<dbReference type="Pfam" id="PF00089">
    <property type="entry name" value="Trypsin"/>
    <property type="match status" value="1"/>
</dbReference>
<dbReference type="InterPro" id="IPR042529">
    <property type="entry name" value="IF_2B-like_C"/>
</dbReference>
<dbReference type="GO" id="GO:0005829">
    <property type="term" value="C:cytosol"/>
    <property type="evidence" value="ECO:0007669"/>
    <property type="project" value="UniProtKB-SubCell"/>
</dbReference>
<dbReference type="PANTHER" id="PTHR45860">
    <property type="entry name" value="TRANSLATION INITIATION FACTOR EIF-2B SUBUNIT ALPHA"/>
    <property type="match status" value="1"/>
</dbReference>
<reference evidence="13" key="1">
    <citation type="submission" date="2022-01" db="EMBL/GenBank/DDBJ databases">
        <authorList>
            <person name="King R."/>
        </authorList>
    </citation>
    <scope>NUCLEOTIDE SEQUENCE</scope>
</reference>
<evidence type="ECO:0000256" key="4">
    <source>
        <dbReference type="ARBA" id="ARBA00022540"/>
    </source>
</evidence>
<keyword evidence="6" id="KW-1015">Disulfide bond</keyword>
<evidence type="ECO:0000256" key="8">
    <source>
        <dbReference type="ARBA" id="ARBA00044208"/>
    </source>
</evidence>
<comment type="subcellular location">
    <subcellularLocation>
        <location evidence="1">Cytoplasm</location>
        <location evidence="1">Cytosol</location>
    </subcellularLocation>
</comment>
<accession>A0A9N9XVX6</accession>
<dbReference type="Gene3D" id="3.40.50.10470">
    <property type="entry name" value="Translation initiation factor eif-2b, domain 2"/>
    <property type="match status" value="1"/>
</dbReference>
<feature type="domain" description="Peptidase S1" evidence="12">
    <location>
        <begin position="276"/>
        <end position="505"/>
    </location>
</feature>
<dbReference type="InterPro" id="IPR043504">
    <property type="entry name" value="Peptidase_S1_PA_chymotrypsin"/>
</dbReference>
<evidence type="ECO:0000256" key="9">
    <source>
        <dbReference type="ARBA" id="ARBA00044236"/>
    </source>
</evidence>
<dbReference type="FunFam" id="2.40.10.10:FF:000068">
    <property type="entry name" value="transmembrane protease serine 2"/>
    <property type="match status" value="1"/>
</dbReference>
<dbReference type="InterPro" id="IPR018114">
    <property type="entry name" value="TRYPSIN_HIS"/>
</dbReference>
<dbReference type="InterPro" id="IPR051501">
    <property type="entry name" value="eIF2B_alpha/beta/delta"/>
</dbReference>
<evidence type="ECO:0000256" key="2">
    <source>
        <dbReference type="ARBA" id="ARBA00007251"/>
    </source>
</evidence>
<protein>
    <recommendedName>
        <fullName evidence="8">Translation initiation factor eIF2B subunit alpha</fullName>
    </recommendedName>
    <alternativeName>
        <fullName evidence="9">eIF2B GDP-GTP exchange factor subunit alpha</fullName>
    </alternativeName>
</protein>
<evidence type="ECO:0000259" key="12">
    <source>
        <dbReference type="PROSITE" id="PS50240"/>
    </source>
</evidence>
<evidence type="ECO:0000256" key="11">
    <source>
        <dbReference type="RuleBase" id="RU003814"/>
    </source>
</evidence>
<dbReference type="InterPro" id="IPR042528">
    <property type="entry name" value="elF-2B_alpha_N"/>
</dbReference>
<gene>
    <name evidence="13" type="ORF">PHYEVI_LOCUS10379</name>
</gene>
<dbReference type="FunFam" id="3.40.50.10470:FF:000001">
    <property type="entry name" value="Translation initiation factor eIF-2B subunit alpha"/>
    <property type="match status" value="1"/>
</dbReference>
<keyword evidence="4" id="KW-0396">Initiation factor</keyword>
<dbReference type="GO" id="GO:0003743">
    <property type="term" value="F:translation initiation factor activity"/>
    <property type="evidence" value="ECO:0007669"/>
    <property type="project" value="UniProtKB-KW"/>
</dbReference>
<sequence>MTTSTNIQEYFCKIVKGDEDISVGVAAIRSLMEIIKYSKSETVQELEANLKEAIQAMKNTNFTVAAINSACELFIRFITLAALDTREFEKCKKIMLDRGHLFIKKLEEARGKIVKLSANFIEDGCVILTHSRSRVVLQTLRKASKQNKKFEVFVTISAPDNSGVQMTRDLEAEGIPCTLILDAAIGYIMERVNFIMVGAEGVVESGGIVNKVGSYTMAVCAKEMKKPFYVLTESFKFTRLFPLGQQDLPEEYKYTSDVRMNNNLTKMHPLVDYTPPSYITLLFTDLGILTPSAVSDELIKLYLCGGSLIHPQVAVTAAHCVNRKGPFNVRAGEWNWQIESEPIPHQDKTAKKVIIHPSFHPPSLRNDIAVLILKSPFKLTENIGLICLPARGVRFDMQGCVAAGWGKNSYKKGTYQSTLKKSLRDARLGPFFKLHRSFICAGGEANRDTCKGDGGSPLMCPIVGRPDKYHQVGIVSWGLTCGLQNTPGVYVNVEMFTKWIDYVLKSNGFDTTVYKSKNVGSL</sequence>
<evidence type="ECO:0000256" key="6">
    <source>
        <dbReference type="ARBA" id="ARBA00023157"/>
    </source>
</evidence>